<sequence length="127" mass="14838">MSGMHTKFYLDKQNGKWKGVCAGIADYTGVNVLWVRLGAVMLTLMGGFPWTLIAYWITAWMADKKPIHLYTEDKAEQKFWQGVRQSPARTTRDIRSRFREIDRRLADMETFYVSNNKQLADEIESLR</sequence>
<evidence type="ECO:0000259" key="2">
    <source>
        <dbReference type="Pfam" id="PF04024"/>
    </source>
</evidence>
<keyword evidence="4" id="KW-1185">Reference proteome</keyword>
<keyword evidence="1" id="KW-0812">Transmembrane</keyword>
<reference evidence="4" key="1">
    <citation type="submission" date="2018-08" db="EMBL/GenBank/DDBJ databases">
        <authorList>
            <person name="Kim S.-J."/>
            <person name="Jung G.-Y."/>
        </authorList>
    </citation>
    <scope>NUCLEOTIDE SEQUENCE [LARGE SCALE GENOMIC DNA]</scope>
    <source>
        <strain evidence="4">GY_G</strain>
    </source>
</reference>
<dbReference type="InterPro" id="IPR014320">
    <property type="entry name" value="Phageshock_PspC"/>
</dbReference>
<dbReference type="Pfam" id="PF04024">
    <property type="entry name" value="PspC"/>
    <property type="match status" value="1"/>
</dbReference>
<feature type="domain" description="Phage shock protein PspC N-terminal" evidence="2">
    <location>
        <begin position="7"/>
        <end position="64"/>
    </location>
</feature>
<gene>
    <name evidence="3" type="primary">pspC</name>
    <name evidence="3" type="ORF">DXH95_04865</name>
</gene>
<evidence type="ECO:0000256" key="1">
    <source>
        <dbReference type="SAM" id="Phobius"/>
    </source>
</evidence>
<dbReference type="EMBL" id="QRGP01000001">
    <property type="protein sequence ID" value="RDV06739.1"/>
    <property type="molecule type" value="Genomic_DNA"/>
</dbReference>
<protein>
    <submittedName>
        <fullName evidence="3">Envelope stress response membrane protein PspC</fullName>
    </submittedName>
</protein>
<feature type="transmembrane region" description="Helical" evidence="1">
    <location>
        <begin position="33"/>
        <end position="57"/>
    </location>
</feature>
<dbReference type="Proteomes" id="UP000263833">
    <property type="component" value="Unassembled WGS sequence"/>
</dbReference>
<comment type="caution">
    <text evidence="3">The sequence shown here is derived from an EMBL/GenBank/DDBJ whole genome shotgun (WGS) entry which is preliminary data.</text>
</comment>
<dbReference type="AlphaFoldDB" id="A0A371BGM3"/>
<dbReference type="InterPro" id="IPR007168">
    <property type="entry name" value="Phageshock_PspC_N"/>
</dbReference>
<evidence type="ECO:0000313" key="4">
    <source>
        <dbReference type="Proteomes" id="UP000263833"/>
    </source>
</evidence>
<keyword evidence="1" id="KW-0472">Membrane</keyword>
<keyword evidence="1" id="KW-1133">Transmembrane helix</keyword>
<name>A0A371BGM3_9SPHN</name>
<dbReference type="OrthoDB" id="7359894at2"/>
<proteinExistence type="predicted"/>
<accession>A0A371BGM3</accession>
<dbReference type="NCBIfam" id="TIGR02978">
    <property type="entry name" value="phageshock_pspC"/>
    <property type="match status" value="1"/>
</dbReference>
<dbReference type="RefSeq" id="WP_115548285.1">
    <property type="nucleotide sequence ID" value="NZ_QRGP01000001.1"/>
</dbReference>
<organism evidence="3 4">
    <name type="scientific">Sphingorhabdus pulchriflava</name>
    <dbReference type="NCBI Taxonomy" id="2292257"/>
    <lineage>
        <taxon>Bacteria</taxon>
        <taxon>Pseudomonadati</taxon>
        <taxon>Pseudomonadota</taxon>
        <taxon>Alphaproteobacteria</taxon>
        <taxon>Sphingomonadales</taxon>
        <taxon>Sphingomonadaceae</taxon>
        <taxon>Sphingorhabdus</taxon>
    </lineage>
</organism>
<evidence type="ECO:0000313" key="3">
    <source>
        <dbReference type="EMBL" id="RDV06739.1"/>
    </source>
</evidence>